<dbReference type="SUPFAM" id="SSF64571">
    <property type="entry name" value="Cellulose docking domain, dockering"/>
    <property type="match status" value="3"/>
</dbReference>
<dbReference type="GO" id="GO:0008061">
    <property type="term" value="F:chitin binding"/>
    <property type="evidence" value="ECO:0007669"/>
    <property type="project" value="UniProtKB-KW"/>
</dbReference>
<keyword evidence="2" id="KW-0147">Chitin-binding</keyword>
<feature type="active site" description="Charge relay system" evidence="8">
    <location>
        <position position="361"/>
    </location>
</feature>
<dbReference type="InterPro" id="IPR009034">
    <property type="entry name" value="Dockerin_dom_fun_sf"/>
</dbReference>
<keyword evidence="13" id="KW-1185">Reference proteome</keyword>
<dbReference type="STRING" id="1754190.A0A1Y1ZML7"/>
<dbReference type="GO" id="GO:0006508">
    <property type="term" value="P:proteolysis"/>
    <property type="evidence" value="ECO:0007669"/>
    <property type="project" value="UniProtKB-KW"/>
</dbReference>
<feature type="active site" description="Charge relay system" evidence="8">
    <location>
        <position position="545"/>
    </location>
</feature>
<feature type="domain" description="CBM10" evidence="11">
    <location>
        <begin position="755"/>
        <end position="791"/>
    </location>
</feature>
<keyword evidence="7 8" id="KW-0720">Serine protease</keyword>
<gene>
    <name evidence="12" type="ORF">LY90DRAFT_465112</name>
</gene>
<dbReference type="PANTHER" id="PTHR43806:SF11">
    <property type="entry name" value="CEREVISIN-RELATED"/>
    <property type="match status" value="1"/>
</dbReference>
<dbReference type="EMBL" id="MCOG01000381">
    <property type="protein sequence ID" value="ORY11476.1"/>
    <property type="molecule type" value="Genomic_DNA"/>
</dbReference>
<keyword evidence="3 8" id="KW-0645">Protease</keyword>
<feature type="domain" description="CBM10" evidence="11">
    <location>
        <begin position="710"/>
        <end position="747"/>
    </location>
</feature>
<evidence type="ECO:0000256" key="9">
    <source>
        <dbReference type="RuleBase" id="RU003355"/>
    </source>
</evidence>
<dbReference type="GO" id="GO:0004252">
    <property type="term" value="F:serine-type endopeptidase activity"/>
    <property type="evidence" value="ECO:0007669"/>
    <property type="project" value="UniProtKB-UniRule"/>
</dbReference>
<evidence type="ECO:0000256" key="6">
    <source>
        <dbReference type="ARBA" id="ARBA00022801"/>
    </source>
</evidence>
<dbReference type="InterPro" id="IPR036861">
    <property type="entry name" value="Endochitinase-like_sf"/>
</dbReference>
<dbReference type="InterPro" id="IPR023827">
    <property type="entry name" value="Peptidase_S8_Asp-AS"/>
</dbReference>
<evidence type="ECO:0000256" key="3">
    <source>
        <dbReference type="ARBA" id="ARBA00022670"/>
    </source>
</evidence>
<dbReference type="InterPro" id="IPR000209">
    <property type="entry name" value="Peptidase_S8/S53_dom"/>
</dbReference>
<name>A0A1Y1ZML7_9FUNG</name>
<dbReference type="PROSITE" id="PS00136">
    <property type="entry name" value="SUBTILASE_ASP"/>
    <property type="match status" value="1"/>
</dbReference>
<dbReference type="Pfam" id="PF00082">
    <property type="entry name" value="Peptidase_S8"/>
    <property type="match status" value="1"/>
</dbReference>
<dbReference type="PANTHER" id="PTHR43806">
    <property type="entry name" value="PEPTIDASE S8"/>
    <property type="match status" value="1"/>
</dbReference>
<dbReference type="Gene3D" id="3.40.50.200">
    <property type="entry name" value="Peptidase S8/S53 domain"/>
    <property type="match status" value="1"/>
</dbReference>
<evidence type="ECO:0000259" key="11">
    <source>
        <dbReference type="PROSITE" id="PS51763"/>
    </source>
</evidence>
<dbReference type="Pfam" id="PF02013">
    <property type="entry name" value="CBM_10"/>
    <property type="match status" value="3"/>
</dbReference>
<dbReference type="AlphaFoldDB" id="A0A1Y1ZML7"/>
<dbReference type="InterPro" id="IPR036852">
    <property type="entry name" value="Peptidase_S8/S53_dom_sf"/>
</dbReference>
<evidence type="ECO:0000256" key="10">
    <source>
        <dbReference type="SAM" id="SignalP"/>
    </source>
</evidence>
<dbReference type="OrthoDB" id="206201at2759"/>
<evidence type="ECO:0000313" key="13">
    <source>
        <dbReference type="Proteomes" id="UP000193920"/>
    </source>
</evidence>
<dbReference type="PROSITE" id="PS51892">
    <property type="entry name" value="SUBTILASE"/>
    <property type="match status" value="1"/>
</dbReference>
<dbReference type="SUPFAM" id="SSF52743">
    <property type="entry name" value="Subtilisin-like"/>
    <property type="match status" value="1"/>
</dbReference>
<organism evidence="12 13">
    <name type="scientific">Neocallimastix californiae</name>
    <dbReference type="NCBI Taxonomy" id="1754190"/>
    <lineage>
        <taxon>Eukaryota</taxon>
        <taxon>Fungi</taxon>
        <taxon>Fungi incertae sedis</taxon>
        <taxon>Chytridiomycota</taxon>
        <taxon>Chytridiomycota incertae sedis</taxon>
        <taxon>Neocallimastigomycetes</taxon>
        <taxon>Neocallimastigales</taxon>
        <taxon>Neocallimastigaceae</taxon>
        <taxon>Neocallimastix</taxon>
    </lineage>
</organism>
<dbReference type="PROSITE" id="PS51763">
    <property type="entry name" value="CBM10"/>
    <property type="match status" value="3"/>
</dbReference>
<dbReference type="PROSITE" id="PS00138">
    <property type="entry name" value="SUBTILASE_SER"/>
    <property type="match status" value="1"/>
</dbReference>
<dbReference type="InterPro" id="IPR002883">
    <property type="entry name" value="CBM10/Dockerin_dom"/>
</dbReference>
<dbReference type="InterPro" id="IPR023828">
    <property type="entry name" value="Peptidase_S8_Ser-AS"/>
</dbReference>
<evidence type="ECO:0000256" key="1">
    <source>
        <dbReference type="ARBA" id="ARBA00011073"/>
    </source>
</evidence>
<comment type="caution">
    <text evidence="12">The sequence shown here is derived from an EMBL/GenBank/DDBJ whole genome shotgun (WGS) entry which is preliminary data.</text>
</comment>
<keyword evidence="5" id="KW-0677">Repeat</keyword>
<dbReference type="Proteomes" id="UP000193920">
    <property type="component" value="Unassembled WGS sequence"/>
</dbReference>
<evidence type="ECO:0000256" key="8">
    <source>
        <dbReference type="PROSITE-ProRule" id="PRU01240"/>
    </source>
</evidence>
<dbReference type="Gene3D" id="3.90.1220.10">
    <property type="entry name" value="Cellulose docking domain, dockering"/>
    <property type="match status" value="3"/>
</dbReference>
<proteinExistence type="inferred from homology"/>
<comment type="similarity">
    <text evidence="1 8 9">Belongs to the peptidase S8 family.</text>
</comment>
<dbReference type="Gene3D" id="3.30.60.10">
    <property type="entry name" value="Endochitinase-like"/>
    <property type="match status" value="1"/>
</dbReference>
<evidence type="ECO:0000313" key="12">
    <source>
        <dbReference type="EMBL" id="ORY11476.1"/>
    </source>
</evidence>
<sequence>MKLISFILILIGINNVLSAAVQENNNNNNKFYIISIKDSNEYSFNIEFNKPKETRLEKKAFQRRRRFTPLHFNDVKNIIKSKHCLNEIKEKNINDTSLCNFQKDGTILKNGKLNFVQLEKKLKPKPKFVKKQMNKFAELILDHIDTYQKDDAITEEVQSLMRKRSEMSYEDISNNEAFSKILTEAFSVLDVTVIYAYLSEELYNIIKDLPDVVSCNEDVVIPFPNDTIISINDTNTFEIKSDKKFEKRASYYDLYDIKRDTNWSDVTVFENTYHHLSLISQSKYDRNLVGKYDRNFYYPISAGRGVDIYILDSGIYGDHIDFDTGHRTVSCDAMFGKTRVINQPGSSNYKNCYLENELKFHGSMVASVAAGKYFGVAKNANIHMIVHDRTALNILYAYDYVKKYAKNPHKTVINLSFGNYIRIPEEEKMINSLAEMGFIVIAAAGNDYTNACTNNPRQVKQEGQTVTVTSKMYPAAYSNVIAVGATNNDIQSLDVTNVSNLYNVASFSNYGNCLDIFGPGYVYGAYPGYDYRNNNSIQAYAGGTSFSCPIVAGVAASIISEHPEIEFNVTILRQWLLDNAVRNIIGNSSQFDSPDIFLNNGKKTVYSANGQYNGCGILSGKRTCPGDNCCSASTGYCGRNFCDIDCQSEFGYCNNKNNNSYDDNQKNCWSSNLGYSCCPSGTPVYFTDENGDWGIINDDWCGIVDNSSGYCFSEELGYPCCSSGVLVYEKDEHGSWGIENNDWCGIIGSESKKQDCFSIPLGYPCCSEGTPEYYTDENGSWGVENDDWCGL</sequence>
<feature type="signal peptide" evidence="10">
    <location>
        <begin position="1"/>
        <end position="18"/>
    </location>
</feature>
<keyword evidence="4 10" id="KW-0732">Signal</keyword>
<feature type="domain" description="CBM10" evidence="11">
    <location>
        <begin position="667"/>
        <end position="704"/>
    </location>
</feature>
<evidence type="ECO:0000256" key="7">
    <source>
        <dbReference type="ARBA" id="ARBA00022825"/>
    </source>
</evidence>
<dbReference type="PRINTS" id="PR00723">
    <property type="entry name" value="SUBTILISIN"/>
</dbReference>
<dbReference type="InterPro" id="IPR015500">
    <property type="entry name" value="Peptidase_S8_subtilisin-rel"/>
</dbReference>
<reference evidence="12 13" key="1">
    <citation type="submission" date="2016-08" db="EMBL/GenBank/DDBJ databases">
        <title>A Parts List for Fungal Cellulosomes Revealed by Comparative Genomics.</title>
        <authorList>
            <consortium name="DOE Joint Genome Institute"/>
            <person name="Haitjema C.H."/>
            <person name="Gilmore S.P."/>
            <person name="Henske J.K."/>
            <person name="Solomon K.V."/>
            <person name="De Groot R."/>
            <person name="Kuo A."/>
            <person name="Mondo S.J."/>
            <person name="Salamov A.A."/>
            <person name="Labutti K."/>
            <person name="Zhao Z."/>
            <person name="Chiniquy J."/>
            <person name="Barry K."/>
            <person name="Brewer H.M."/>
            <person name="Purvine S.O."/>
            <person name="Wright A.T."/>
            <person name="Boxma B."/>
            <person name="Van Alen T."/>
            <person name="Hackstein J.H."/>
            <person name="Baker S.E."/>
            <person name="Grigoriev I.V."/>
            <person name="O'Malley M.A."/>
        </authorList>
    </citation>
    <scope>NUCLEOTIDE SEQUENCE [LARGE SCALE GENOMIC DNA]</scope>
    <source>
        <strain evidence="12 13">G1</strain>
    </source>
</reference>
<keyword evidence="6 8" id="KW-0378">Hydrolase</keyword>
<dbReference type="GO" id="GO:0005615">
    <property type="term" value="C:extracellular space"/>
    <property type="evidence" value="ECO:0007669"/>
    <property type="project" value="TreeGrafter"/>
</dbReference>
<dbReference type="CDD" id="cd00035">
    <property type="entry name" value="ChtBD1"/>
    <property type="match status" value="1"/>
</dbReference>
<dbReference type="PROSITE" id="PS00137">
    <property type="entry name" value="SUBTILASE_HIS"/>
    <property type="match status" value="1"/>
</dbReference>
<feature type="active site" description="Charge relay system" evidence="8">
    <location>
        <position position="312"/>
    </location>
</feature>
<evidence type="ECO:0000256" key="4">
    <source>
        <dbReference type="ARBA" id="ARBA00022729"/>
    </source>
</evidence>
<evidence type="ECO:0000256" key="5">
    <source>
        <dbReference type="ARBA" id="ARBA00022737"/>
    </source>
</evidence>
<protein>
    <submittedName>
        <fullName evidence="12">Subtilisin-like protein</fullName>
    </submittedName>
</protein>
<dbReference type="InterPro" id="IPR050131">
    <property type="entry name" value="Peptidase_S8_subtilisin-like"/>
</dbReference>
<feature type="chain" id="PRO_5012824522" evidence="10">
    <location>
        <begin position="19"/>
        <end position="791"/>
    </location>
</feature>
<accession>A0A1Y1ZML7</accession>
<evidence type="ECO:0000256" key="2">
    <source>
        <dbReference type="ARBA" id="ARBA00022669"/>
    </source>
</evidence>
<dbReference type="InterPro" id="IPR022398">
    <property type="entry name" value="Peptidase_S8_His-AS"/>
</dbReference>